<sequence>MQSRQCSCPNVPLIGRTQTELGSPSRNPGFPILQKPVRRLDIQEHQDLPLINIKEKVVNPGAPVALGALGVTHVGLAQTIIKEEAQTHAVVLPGALLADASRLSTSTGRLLTRRIALAGVNEAHSVPPDAPQVLKGKVVETSALKLREVVVDPRQRAVRKNHPHHLADERVLSPRTTGTGTPLSSNALIPRFSIGLTSNHHQFASLRNGVEYLHLLNPFLTPSLKKPFKNSSTQLESQRKNSLSNQQSKILTTKSKILLPAKSNHSTSYSQAFVNLRKPLQLVVLDDSIHTNKPRHKYKDASALAESGS</sequence>
<reference evidence="2" key="1">
    <citation type="journal article" date="2011" name="Proc. Natl. Acad. Sci. U.S.A.">
        <title>Obligate biotrophy features unraveled by the genomic analysis of rust fungi.</title>
        <authorList>
            <person name="Duplessis S."/>
            <person name="Cuomo C.A."/>
            <person name="Lin Y.-C."/>
            <person name="Aerts A."/>
            <person name="Tisserant E."/>
            <person name="Veneault-Fourrey C."/>
            <person name="Joly D.L."/>
            <person name="Hacquard S."/>
            <person name="Amselem J."/>
            <person name="Cantarel B.L."/>
            <person name="Chiu R."/>
            <person name="Coutinho P.M."/>
            <person name="Feau N."/>
            <person name="Field M."/>
            <person name="Frey P."/>
            <person name="Gelhaye E."/>
            <person name="Goldberg J."/>
            <person name="Grabherr M.G."/>
            <person name="Kodira C.D."/>
            <person name="Kohler A."/>
            <person name="Kuees U."/>
            <person name="Lindquist E.A."/>
            <person name="Lucas S.M."/>
            <person name="Mago R."/>
            <person name="Mauceli E."/>
            <person name="Morin E."/>
            <person name="Murat C."/>
            <person name="Pangilinan J.L."/>
            <person name="Park R."/>
            <person name="Pearson M."/>
            <person name="Quesneville H."/>
            <person name="Rouhier N."/>
            <person name="Sakthikumar S."/>
            <person name="Salamov A.A."/>
            <person name="Schmutz J."/>
            <person name="Selles B."/>
            <person name="Shapiro H."/>
            <person name="Tanguay P."/>
            <person name="Tuskan G.A."/>
            <person name="Henrissat B."/>
            <person name="Van de Peer Y."/>
            <person name="Rouze P."/>
            <person name="Ellis J.G."/>
            <person name="Dodds P.N."/>
            <person name="Schein J.E."/>
            <person name="Zhong S."/>
            <person name="Hamelin R.C."/>
            <person name="Grigoriev I.V."/>
            <person name="Szabo L.J."/>
            <person name="Martin F."/>
        </authorList>
    </citation>
    <scope>NUCLEOTIDE SEQUENCE [LARGE SCALE GENOMIC DNA]</scope>
    <source>
        <strain evidence="2">98AG31 / pathotype 3-4-7</strain>
    </source>
</reference>
<dbReference type="HOGENOM" id="CLU_900410_0_0_1"/>
<name>F4SAE3_MELLP</name>
<gene>
    <name evidence="1" type="ORF">MELLADRAFT_69354</name>
</gene>
<dbReference type="AlphaFoldDB" id="F4SAE3"/>
<evidence type="ECO:0000313" key="2">
    <source>
        <dbReference type="Proteomes" id="UP000001072"/>
    </source>
</evidence>
<keyword evidence="2" id="KW-1185">Reference proteome</keyword>
<dbReference type="VEuPathDB" id="FungiDB:MELLADRAFT_69354"/>
<proteinExistence type="predicted"/>
<dbReference type="EMBL" id="GL883177">
    <property type="protein sequence ID" value="EGF98390.1"/>
    <property type="molecule type" value="Genomic_DNA"/>
</dbReference>
<dbReference type="InParanoid" id="F4SAE3"/>
<organism evidence="2">
    <name type="scientific">Melampsora larici-populina (strain 98AG31 / pathotype 3-4-7)</name>
    <name type="common">Poplar leaf rust fungus</name>
    <dbReference type="NCBI Taxonomy" id="747676"/>
    <lineage>
        <taxon>Eukaryota</taxon>
        <taxon>Fungi</taxon>
        <taxon>Dikarya</taxon>
        <taxon>Basidiomycota</taxon>
        <taxon>Pucciniomycotina</taxon>
        <taxon>Pucciniomycetes</taxon>
        <taxon>Pucciniales</taxon>
        <taxon>Melampsoraceae</taxon>
        <taxon>Melampsora</taxon>
    </lineage>
</organism>
<dbReference type="RefSeq" id="XP_007418337.1">
    <property type="nucleotide sequence ID" value="XM_007418275.1"/>
</dbReference>
<dbReference type="Proteomes" id="UP000001072">
    <property type="component" value="Unassembled WGS sequence"/>
</dbReference>
<dbReference type="GeneID" id="18931221"/>
<protein>
    <submittedName>
        <fullName evidence="1">Uncharacterized protein</fullName>
    </submittedName>
</protein>
<dbReference type="KEGG" id="mlr:MELLADRAFT_69354"/>
<accession>F4SAE3</accession>
<evidence type="ECO:0000313" key="1">
    <source>
        <dbReference type="EMBL" id="EGF98390.1"/>
    </source>
</evidence>